<dbReference type="PANTHER" id="PTHR10724:SF10">
    <property type="entry name" value="S1 RNA-BINDING DOMAIN-CONTAINING PROTEIN 1"/>
    <property type="match status" value="1"/>
</dbReference>
<dbReference type="InterPro" id="IPR012340">
    <property type="entry name" value="NA-bd_OB-fold"/>
</dbReference>
<dbReference type="InterPro" id="IPR055179">
    <property type="entry name" value="Tex-like_central_region"/>
</dbReference>
<dbReference type="PROSITE" id="PS50126">
    <property type="entry name" value="S1"/>
    <property type="match status" value="1"/>
</dbReference>
<dbReference type="Gene3D" id="1.10.150.310">
    <property type="entry name" value="Tex RuvX-like domain-like"/>
    <property type="match status" value="1"/>
</dbReference>
<dbReference type="CDD" id="cd05685">
    <property type="entry name" value="S1_Tex"/>
    <property type="match status" value="1"/>
</dbReference>
<dbReference type="SUPFAM" id="SSF158832">
    <property type="entry name" value="Tex N-terminal region-like"/>
    <property type="match status" value="1"/>
</dbReference>
<dbReference type="EMBL" id="LN887475">
    <property type="protein sequence ID" value="CUR39685.1"/>
    <property type="molecule type" value="Genomic_DNA"/>
</dbReference>
<dbReference type="Pfam" id="PF12836">
    <property type="entry name" value="HHH_3"/>
    <property type="match status" value="1"/>
</dbReference>
<dbReference type="SUPFAM" id="SSF50249">
    <property type="entry name" value="Nucleic acid-binding proteins"/>
    <property type="match status" value="1"/>
</dbReference>
<dbReference type="Pfam" id="PF00575">
    <property type="entry name" value="S1"/>
    <property type="match status" value="1"/>
</dbReference>
<reference evidence="2" key="1">
    <citation type="submission" date="2015-10" db="EMBL/GenBank/DDBJ databases">
        <authorList>
            <person name="Gilbert D.G."/>
        </authorList>
    </citation>
    <scope>NUCLEOTIDE SEQUENCE</scope>
    <source>
        <strain evidence="2">3c6</strain>
    </source>
</reference>
<dbReference type="AlphaFoldDB" id="A0A0U5D1Y7"/>
<protein>
    <submittedName>
        <fullName evidence="2">Transcription accessory protein (S1 RNA-binding domain)</fullName>
    </submittedName>
</protein>
<organism evidence="2">
    <name type="scientific">Limosilactobacillus reuteri</name>
    <name type="common">Lactobacillus reuteri</name>
    <dbReference type="NCBI Taxonomy" id="1598"/>
    <lineage>
        <taxon>Bacteria</taxon>
        <taxon>Bacillati</taxon>
        <taxon>Bacillota</taxon>
        <taxon>Bacilli</taxon>
        <taxon>Lactobacillales</taxon>
        <taxon>Lactobacillaceae</taxon>
        <taxon>Limosilactobacillus</taxon>
    </lineage>
</organism>
<dbReference type="Pfam" id="PF17674">
    <property type="entry name" value="HHH_9"/>
    <property type="match status" value="1"/>
</dbReference>
<dbReference type="InterPro" id="IPR044146">
    <property type="entry name" value="S1_Tex"/>
</dbReference>
<dbReference type="Gene3D" id="3.30.420.140">
    <property type="entry name" value="YqgF/RNase H-like domain"/>
    <property type="match status" value="1"/>
</dbReference>
<dbReference type="SUPFAM" id="SSF53098">
    <property type="entry name" value="Ribonuclease H-like"/>
    <property type="match status" value="1"/>
</dbReference>
<dbReference type="PANTHER" id="PTHR10724">
    <property type="entry name" value="30S RIBOSOMAL PROTEIN S1"/>
    <property type="match status" value="1"/>
</dbReference>
<dbReference type="Pfam" id="PF22706">
    <property type="entry name" value="Tex_central_region"/>
    <property type="match status" value="1"/>
</dbReference>
<dbReference type="Gene3D" id="2.40.50.140">
    <property type="entry name" value="Nucleic acid-binding proteins"/>
    <property type="match status" value="1"/>
</dbReference>
<dbReference type="InterPro" id="IPR041692">
    <property type="entry name" value="HHH_9"/>
</dbReference>
<dbReference type="InterPro" id="IPR032639">
    <property type="entry name" value="Tex_YqgF"/>
</dbReference>
<proteinExistence type="predicted"/>
<dbReference type="Gene3D" id="1.10.3500.10">
    <property type="entry name" value="Tex N-terminal region-like"/>
    <property type="match status" value="1"/>
</dbReference>
<evidence type="ECO:0000313" key="2">
    <source>
        <dbReference type="EMBL" id="CUR39685.1"/>
    </source>
</evidence>
<dbReference type="InterPro" id="IPR023319">
    <property type="entry name" value="Tex-like_HTH_dom_sf"/>
</dbReference>
<evidence type="ECO:0000259" key="1">
    <source>
        <dbReference type="PROSITE" id="PS50126"/>
    </source>
</evidence>
<dbReference type="GO" id="GO:0003735">
    <property type="term" value="F:structural constituent of ribosome"/>
    <property type="evidence" value="ECO:0007669"/>
    <property type="project" value="TreeGrafter"/>
</dbReference>
<dbReference type="GO" id="GO:0006412">
    <property type="term" value="P:translation"/>
    <property type="evidence" value="ECO:0007669"/>
    <property type="project" value="TreeGrafter"/>
</dbReference>
<dbReference type="InterPro" id="IPR023323">
    <property type="entry name" value="Tex-like_dom_sf"/>
</dbReference>
<dbReference type="Pfam" id="PF09371">
    <property type="entry name" value="Tex_N"/>
    <property type="match status" value="1"/>
</dbReference>
<dbReference type="FunFam" id="2.40.50.140:FF:000051">
    <property type="entry name" value="RNA-binding transcriptional accessory protein"/>
    <property type="match status" value="1"/>
</dbReference>
<dbReference type="SUPFAM" id="SSF47781">
    <property type="entry name" value="RuvA domain 2-like"/>
    <property type="match status" value="2"/>
</dbReference>
<dbReference type="InterPro" id="IPR037027">
    <property type="entry name" value="YqgF/RNaseH-like_dom_sf"/>
</dbReference>
<dbReference type="SMART" id="SM00732">
    <property type="entry name" value="YqgFc"/>
    <property type="match status" value="1"/>
</dbReference>
<dbReference type="FunFam" id="1.10.10.650:FF:000001">
    <property type="entry name" value="S1 RNA-binding domain 1"/>
    <property type="match status" value="1"/>
</dbReference>
<dbReference type="InterPro" id="IPR006641">
    <property type="entry name" value="YqgF/RNaseH-like_dom"/>
</dbReference>
<dbReference type="GO" id="GO:0006139">
    <property type="term" value="P:nucleobase-containing compound metabolic process"/>
    <property type="evidence" value="ECO:0007669"/>
    <property type="project" value="InterPro"/>
</dbReference>
<dbReference type="InterPro" id="IPR012337">
    <property type="entry name" value="RNaseH-like_sf"/>
</dbReference>
<accession>A0A0U5D1Y7</accession>
<dbReference type="GO" id="GO:0003729">
    <property type="term" value="F:mRNA binding"/>
    <property type="evidence" value="ECO:0007669"/>
    <property type="project" value="UniProtKB-ARBA"/>
</dbReference>
<feature type="domain" description="S1 motif" evidence="1">
    <location>
        <begin position="648"/>
        <end position="717"/>
    </location>
</feature>
<dbReference type="Pfam" id="PF16921">
    <property type="entry name" value="Tex_YqgF"/>
    <property type="match status" value="1"/>
</dbReference>
<dbReference type="FunFam" id="3.30.420.140:FF:000001">
    <property type="entry name" value="RNA-binding transcriptional accessory protein"/>
    <property type="match status" value="1"/>
</dbReference>
<dbReference type="InterPro" id="IPR050437">
    <property type="entry name" value="Ribos_protein_bS1-like"/>
</dbReference>
<dbReference type="FunFam" id="1.10.150.310:FF:000001">
    <property type="entry name" value="RNA-binding transcriptional accessory protein"/>
    <property type="match status" value="1"/>
</dbReference>
<gene>
    <name evidence="2" type="ORF">LRLP16767_LR3C6_01652</name>
</gene>
<dbReference type="InterPro" id="IPR018974">
    <property type="entry name" value="Tex-like_N"/>
</dbReference>
<dbReference type="InterPro" id="IPR003029">
    <property type="entry name" value="S1_domain"/>
</dbReference>
<sequence length="725" mass="81797">MEEETLQLVSKQLPDIRPQQIKAALGLMDEGNTIPFIARYRKEMTGTLDEVQLQAIRDEYHRVTTLQERQATVINKIKELGKLTPALKKQINSATELQEVEDLYLPYKQKRQTKAQQAREHGLAPLANWLLSYPDDDLSAKAQEFINDDVPDAESALTGAHEILAEAISEMATVRSWLRNYTAQHGQLETSVKRGGEEKDELGTYKQYYEFTSPVQKLNSYQILAFNRGEKEGIINVKITLDEEPVMNYLRFRLIKTSKKNDATAFIEEAYKDAYKRFLGPAIERELRRQLTEGADEQAIKVFGENLYHLLMQAPIKGKVVLGFDPAYRTGCKLAVLDENGKFLTKAVIYPHKPAPEKQRATAESEFIDLLEKYHVEMIAIGNGTASRESEQFVAEALKKIKRPIYYVIVNEAGASVYSASKEARDEFPDLHVEQRSAISIGRRLQDPLAELVKIDPQAVGVGQYQHDLPKKELSGELETIVERAVNRVGVNLNTASYQLLTRISGLNKTIAKNIVTYRDENGRYTNRTQLKKVPRLGPKAYQQSVGFLRIIGGENPLDNTDVHPESYQVAEKIIQAAGINIDELGTPSADDKLKKIDVKQFTDDQVGTETVTDIISSLQKPGRDLRDSMPAPLLRHDVMTIEDLKPGMKLQGTVRNVVDFGAFVDIGVKHDGLVHVSKMSKQFIRDPRTMVVVGDIVDVWIDDVDLKRQRIQLTMLEPETVTND</sequence>
<dbReference type="GO" id="GO:0005737">
    <property type="term" value="C:cytoplasm"/>
    <property type="evidence" value="ECO:0007669"/>
    <property type="project" value="UniProtKB-ARBA"/>
</dbReference>
<dbReference type="Gene3D" id="1.10.10.650">
    <property type="entry name" value="RuvA domain 2-like"/>
    <property type="match status" value="1"/>
</dbReference>
<dbReference type="SMART" id="SM00316">
    <property type="entry name" value="S1"/>
    <property type="match status" value="1"/>
</dbReference>
<name>A0A0U5D1Y7_LIMRT</name>
<dbReference type="InterPro" id="IPR010994">
    <property type="entry name" value="RuvA_2-like"/>
</dbReference>